<dbReference type="Proteomes" id="UP000287533">
    <property type="component" value="Unassembled WGS sequence"/>
</dbReference>
<dbReference type="Gene3D" id="1.10.260.40">
    <property type="entry name" value="lambda repressor-like DNA-binding domains"/>
    <property type="match status" value="1"/>
</dbReference>
<name>A0A430FEQ3_9BIFI</name>
<gene>
    <name evidence="5" type="ORF">D2E25_1845</name>
</gene>
<dbReference type="Gene3D" id="3.40.50.2300">
    <property type="match status" value="2"/>
</dbReference>
<dbReference type="SMART" id="SM00354">
    <property type="entry name" value="HTH_LACI"/>
    <property type="match status" value="1"/>
</dbReference>
<dbReference type="InterPro" id="IPR000843">
    <property type="entry name" value="HTH_LacI"/>
</dbReference>
<dbReference type="RefSeq" id="WP_241217139.1">
    <property type="nucleotide sequence ID" value="NZ_QXGL01000008.1"/>
</dbReference>
<accession>A0A430FEQ3</accession>
<evidence type="ECO:0000256" key="3">
    <source>
        <dbReference type="ARBA" id="ARBA00023163"/>
    </source>
</evidence>
<dbReference type="InterPro" id="IPR028082">
    <property type="entry name" value="Peripla_BP_I"/>
</dbReference>
<keyword evidence="3" id="KW-0804">Transcription</keyword>
<keyword evidence="6" id="KW-1185">Reference proteome</keyword>
<evidence type="ECO:0000256" key="2">
    <source>
        <dbReference type="ARBA" id="ARBA00023125"/>
    </source>
</evidence>
<dbReference type="GO" id="GO:0000976">
    <property type="term" value="F:transcription cis-regulatory region binding"/>
    <property type="evidence" value="ECO:0007669"/>
    <property type="project" value="TreeGrafter"/>
</dbReference>
<reference evidence="5 6" key="1">
    <citation type="submission" date="2018-09" db="EMBL/GenBank/DDBJ databases">
        <title>Characterization of the phylogenetic diversity of five novel species belonging to the genus Bifidobacterium.</title>
        <authorList>
            <person name="Lugli G.A."/>
            <person name="Duranti S."/>
            <person name="Milani C."/>
        </authorList>
    </citation>
    <scope>NUCLEOTIDE SEQUENCE [LARGE SCALE GENOMIC DNA]</scope>
    <source>
        <strain evidence="5 6">2034B</strain>
    </source>
</reference>
<dbReference type="PANTHER" id="PTHR30146:SF109">
    <property type="entry name" value="HTH-TYPE TRANSCRIPTIONAL REGULATOR GALS"/>
    <property type="match status" value="1"/>
</dbReference>
<dbReference type="CDD" id="cd06267">
    <property type="entry name" value="PBP1_LacI_sugar_binding-like"/>
    <property type="match status" value="1"/>
</dbReference>
<organism evidence="5 6">
    <name type="scientific">Bifidobacterium goeldii</name>
    <dbReference type="NCBI Taxonomy" id="2306975"/>
    <lineage>
        <taxon>Bacteria</taxon>
        <taxon>Bacillati</taxon>
        <taxon>Actinomycetota</taxon>
        <taxon>Actinomycetes</taxon>
        <taxon>Bifidobacteriales</taxon>
        <taxon>Bifidobacteriaceae</taxon>
        <taxon>Bifidobacterium</taxon>
    </lineage>
</organism>
<dbReference type="AlphaFoldDB" id="A0A430FEQ3"/>
<evidence type="ECO:0000313" key="5">
    <source>
        <dbReference type="EMBL" id="RSX51290.1"/>
    </source>
</evidence>
<dbReference type="PROSITE" id="PS50932">
    <property type="entry name" value="HTH_LACI_2"/>
    <property type="match status" value="1"/>
</dbReference>
<evidence type="ECO:0000256" key="1">
    <source>
        <dbReference type="ARBA" id="ARBA00023015"/>
    </source>
</evidence>
<dbReference type="InterPro" id="IPR010982">
    <property type="entry name" value="Lambda_DNA-bd_dom_sf"/>
</dbReference>
<keyword evidence="1" id="KW-0805">Transcription regulation</keyword>
<dbReference type="Pfam" id="PF00356">
    <property type="entry name" value="LacI"/>
    <property type="match status" value="1"/>
</dbReference>
<proteinExistence type="predicted"/>
<dbReference type="SUPFAM" id="SSF47413">
    <property type="entry name" value="lambda repressor-like DNA-binding domains"/>
    <property type="match status" value="1"/>
</dbReference>
<sequence>MPRKATVTMADVARKAGVSVASVSNYLNNRPYMSESMRARIASAIDSLGYQINLSARNLRSGQTHLLKFVIPDLRQIYFAELAEDVLAAAHQRGYGVIVESTSNSRERELEAVRSMGQRAVDGLILSPLMMQPADAELLRGDYPLVVLGERLFDVPAPHVLIANRSGVREATEHLLRAGCRRIAVVGAAARGNTELSSRTIRTQGYRDALREAGVDFDPALMIVTEGWGSLDGLTAARRMIDDGLPFDAVLALNDLMAWGVMRGLRDNGIRVPEDVRVVGFDDLDESAYVSPSLTAVDPNRTEIARLAVESVVEQIESGRRAPAQTVEAPARLVCRESSPAVE</sequence>
<comment type="caution">
    <text evidence="5">The sequence shown here is derived from an EMBL/GenBank/DDBJ whole genome shotgun (WGS) entry which is preliminary data.</text>
</comment>
<dbReference type="PANTHER" id="PTHR30146">
    <property type="entry name" value="LACI-RELATED TRANSCRIPTIONAL REPRESSOR"/>
    <property type="match status" value="1"/>
</dbReference>
<dbReference type="CDD" id="cd01392">
    <property type="entry name" value="HTH_LacI"/>
    <property type="match status" value="1"/>
</dbReference>
<protein>
    <submittedName>
        <fullName evidence="5">LacI family transcriptional regulator</fullName>
    </submittedName>
</protein>
<dbReference type="Pfam" id="PF13377">
    <property type="entry name" value="Peripla_BP_3"/>
    <property type="match status" value="1"/>
</dbReference>
<dbReference type="InterPro" id="IPR046335">
    <property type="entry name" value="LacI/GalR-like_sensor"/>
</dbReference>
<evidence type="ECO:0000313" key="6">
    <source>
        <dbReference type="Proteomes" id="UP000287533"/>
    </source>
</evidence>
<dbReference type="EMBL" id="QXGL01000008">
    <property type="protein sequence ID" value="RSX51290.1"/>
    <property type="molecule type" value="Genomic_DNA"/>
</dbReference>
<evidence type="ECO:0000259" key="4">
    <source>
        <dbReference type="PROSITE" id="PS50932"/>
    </source>
</evidence>
<dbReference type="GO" id="GO:0003700">
    <property type="term" value="F:DNA-binding transcription factor activity"/>
    <property type="evidence" value="ECO:0007669"/>
    <property type="project" value="TreeGrafter"/>
</dbReference>
<dbReference type="SUPFAM" id="SSF53822">
    <property type="entry name" value="Periplasmic binding protein-like I"/>
    <property type="match status" value="1"/>
</dbReference>
<dbReference type="PROSITE" id="PS00356">
    <property type="entry name" value="HTH_LACI_1"/>
    <property type="match status" value="1"/>
</dbReference>
<keyword evidence="2" id="KW-0238">DNA-binding</keyword>
<feature type="domain" description="HTH lacI-type" evidence="4">
    <location>
        <begin position="7"/>
        <end position="61"/>
    </location>
</feature>